<protein>
    <submittedName>
        <fullName evidence="1">Uncharacterized protein</fullName>
    </submittedName>
</protein>
<dbReference type="Proteomes" id="UP000237889">
    <property type="component" value="Chromosome"/>
</dbReference>
<proteinExistence type="predicted"/>
<sequence length="83" mass="9274">MIDPKRPDLVRLEYITVNPELSRGWRTLRVVETPEQCLPLLAQNHARDPGLAGPLGALRCVAYRKDGEMIEVLQTRRIAAPAG</sequence>
<keyword evidence="2" id="KW-1185">Reference proteome</keyword>
<dbReference type="EMBL" id="CP027668">
    <property type="protein sequence ID" value="AVO45395.1"/>
    <property type="molecule type" value="Genomic_DNA"/>
</dbReference>
<accession>A0A2S0NB76</accession>
<evidence type="ECO:0000313" key="2">
    <source>
        <dbReference type="Proteomes" id="UP000237889"/>
    </source>
</evidence>
<dbReference type="AlphaFoldDB" id="A0A2S0NB76"/>
<dbReference type="KEGG" id="phr:C6569_10160"/>
<evidence type="ECO:0000313" key="1">
    <source>
        <dbReference type="EMBL" id="AVO45395.1"/>
    </source>
</evidence>
<reference evidence="1 2" key="1">
    <citation type="submission" date="2018-03" db="EMBL/GenBank/DDBJ databases">
        <title>Genome sequencing of Phreatobacter sp.</title>
        <authorList>
            <person name="Kim S.-J."/>
            <person name="Heo J."/>
            <person name="Kwon S.-W."/>
        </authorList>
    </citation>
    <scope>NUCLEOTIDE SEQUENCE [LARGE SCALE GENOMIC DNA]</scope>
    <source>
        <strain evidence="1 2">S-12</strain>
    </source>
</reference>
<organism evidence="1 2">
    <name type="scientific">Phreatobacter cathodiphilus</name>
    <dbReference type="NCBI Taxonomy" id="1868589"/>
    <lineage>
        <taxon>Bacteria</taxon>
        <taxon>Pseudomonadati</taxon>
        <taxon>Pseudomonadota</taxon>
        <taxon>Alphaproteobacteria</taxon>
        <taxon>Hyphomicrobiales</taxon>
        <taxon>Phreatobacteraceae</taxon>
        <taxon>Phreatobacter</taxon>
    </lineage>
</organism>
<name>A0A2S0NB76_9HYPH</name>
<gene>
    <name evidence="1" type="ORF">C6569_10160</name>
</gene>